<keyword evidence="4" id="KW-0968">Cytoplasmic vesicle</keyword>
<accession>A0A8C9FYH6</accession>
<reference evidence="8" key="2">
    <citation type="submission" date="2025-09" db="UniProtKB">
        <authorList>
            <consortium name="Ensembl"/>
        </authorList>
    </citation>
    <scope>IDENTIFICATION</scope>
</reference>
<dbReference type="SUPFAM" id="SSF49854">
    <property type="entry name" value="Spermadhesin, CUB domain"/>
    <property type="match status" value="2"/>
</dbReference>
<dbReference type="PANTHER" id="PTHR24251">
    <property type="entry name" value="OVOCHYMASE-RELATED"/>
    <property type="match status" value="1"/>
</dbReference>
<evidence type="ECO:0000256" key="3">
    <source>
        <dbReference type="ARBA" id="ARBA00023157"/>
    </source>
</evidence>
<protein>
    <recommendedName>
        <fullName evidence="10">Ovochymase 2</fullName>
    </recommendedName>
</protein>
<dbReference type="InterPro" id="IPR009003">
    <property type="entry name" value="Peptidase_S1_PA"/>
</dbReference>
<dbReference type="InterPro" id="IPR035914">
    <property type="entry name" value="Sperma_CUB_dom_sf"/>
</dbReference>
<dbReference type="InterPro" id="IPR018114">
    <property type="entry name" value="TRYPSIN_HIS"/>
</dbReference>
<dbReference type="InterPro" id="IPR000859">
    <property type="entry name" value="CUB_dom"/>
</dbReference>
<dbReference type="GO" id="GO:0004252">
    <property type="term" value="F:serine-type endopeptidase activity"/>
    <property type="evidence" value="ECO:0007669"/>
    <property type="project" value="InterPro"/>
</dbReference>
<dbReference type="Gene3D" id="2.60.120.290">
    <property type="entry name" value="Spermadhesin, CUB domain"/>
    <property type="match status" value="2"/>
</dbReference>
<dbReference type="PROSITE" id="PS01180">
    <property type="entry name" value="CUB"/>
    <property type="match status" value="2"/>
</dbReference>
<evidence type="ECO:0000259" key="7">
    <source>
        <dbReference type="PROSITE" id="PS50240"/>
    </source>
</evidence>
<proteinExistence type="predicted"/>
<dbReference type="InterPro" id="IPR043504">
    <property type="entry name" value="Peptidase_S1_PA_chymotrypsin"/>
</dbReference>
<dbReference type="CDD" id="cd00041">
    <property type="entry name" value="CUB"/>
    <property type="match status" value="2"/>
</dbReference>
<evidence type="ECO:0000313" key="9">
    <source>
        <dbReference type="Proteomes" id="UP000694428"/>
    </source>
</evidence>
<evidence type="ECO:0000256" key="1">
    <source>
        <dbReference type="ARBA" id="ARBA00004398"/>
    </source>
</evidence>
<evidence type="ECO:0008006" key="10">
    <source>
        <dbReference type="Google" id="ProtNLM"/>
    </source>
</evidence>
<dbReference type="GO" id="GO:0030133">
    <property type="term" value="C:transport vesicle"/>
    <property type="evidence" value="ECO:0007669"/>
    <property type="project" value="UniProtKB-SubCell"/>
</dbReference>
<dbReference type="SUPFAM" id="SSF50494">
    <property type="entry name" value="Trypsin-like serine proteases"/>
    <property type="match status" value="1"/>
</dbReference>
<name>A0A8C9FYH6_PAVCR</name>
<dbReference type="InterPro" id="IPR001314">
    <property type="entry name" value="Peptidase_S1A"/>
</dbReference>
<keyword evidence="2" id="KW-0677">Repeat</keyword>
<evidence type="ECO:0000256" key="2">
    <source>
        <dbReference type="ARBA" id="ARBA00022737"/>
    </source>
</evidence>
<feature type="domain" description="Peptidase S1" evidence="7">
    <location>
        <begin position="47"/>
        <end position="410"/>
    </location>
</feature>
<dbReference type="PROSITE" id="PS00134">
    <property type="entry name" value="TRYPSIN_HIS"/>
    <property type="match status" value="1"/>
</dbReference>
<evidence type="ECO:0000259" key="6">
    <source>
        <dbReference type="PROSITE" id="PS01180"/>
    </source>
</evidence>
<dbReference type="SMART" id="SM00042">
    <property type="entry name" value="CUB"/>
    <property type="match status" value="2"/>
</dbReference>
<dbReference type="PRINTS" id="PR00722">
    <property type="entry name" value="CHYMOTRYPSIN"/>
</dbReference>
<dbReference type="FunFam" id="2.60.120.290:FF:000005">
    <property type="entry name" value="Procollagen C-endopeptidase enhancer 1"/>
    <property type="match status" value="1"/>
</dbReference>
<dbReference type="CDD" id="cd00190">
    <property type="entry name" value="Tryp_SPc"/>
    <property type="match status" value="1"/>
</dbReference>
<dbReference type="SMART" id="SM00020">
    <property type="entry name" value="Tryp_SPc"/>
    <property type="match status" value="1"/>
</dbReference>
<dbReference type="Pfam" id="PF00089">
    <property type="entry name" value="Trypsin"/>
    <property type="match status" value="1"/>
</dbReference>
<dbReference type="Proteomes" id="UP000694428">
    <property type="component" value="Unplaced"/>
</dbReference>
<organism evidence="8 9">
    <name type="scientific">Pavo cristatus</name>
    <name type="common">Indian peafowl</name>
    <name type="synonym">Blue peafowl</name>
    <dbReference type="NCBI Taxonomy" id="9049"/>
    <lineage>
        <taxon>Eukaryota</taxon>
        <taxon>Metazoa</taxon>
        <taxon>Chordata</taxon>
        <taxon>Craniata</taxon>
        <taxon>Vertebrata</taxon>
        <taxon>Euteleostomi</taxon>
        <taxon>Archelosauria</taxon>
        <taxon>Archosauria</taxon>
        <taxon>Dinosauria</taxon>
        <taxon>Saurischia</taxon>
        <taxon>Theropoda</taxon>
        <taxon>Coelurosauria</taxon>
        <taxon>Aves</taxon>
        <taxon>Neognathae</taxon>
        <taxon>Galloanserae</taxon>
        <taxon>Galliformes</taxon>
        <taxon>Phasianidae</taxon>
        <taxon>Phasianinae</taxon>
        <taxon>Pavo</taxon>
    </lineage>
</organism>
<feature type="disulfide bond" evidence="5">
    <location>
        <begin position="380"/>
        <end position="407"/>
    </location>
</feature>
<dbReference type="AlphaFoldDB" id="A0A8C9FYH6"/>
<evidence type="ECO:0000313" key="8">
    <source>
        <dbReference type="Ensembl" id="ENSPSTP00000020771.1"/>
    </source>
</evidence>
<dbReference type="Pfam" id="PF00431">
    <property type="entry name" value="CUB"/>
    <property type="match status" value="2"/>
</dbReference>
<comment type="caution">
    <text evidence="5">Lacks conserved residue(s) required for the propagation of feature annotation.</text>
</comment>
<keyword evidence="3 5" id="KW-1015">Disulfide bond</keyword>
<dbReference type="Gene3D" id="2.40.10.10">
    <property type="entry name" value="Trypsin-like serine proteases"/>
    <property type="match status" value="2"/>
</dbReference>
<sequence>MGWLLNELFFASPILTSKKRLETLILFFLDDVCGMPSNQPRFIFSRIIGGEEAVPHSWPWQVSIQISDQHICGGAVLAKEWVVTAAHCFNSNYDRLSRLKQYIIHPSFNKTTMDSDIALLQLAEPLEFNHYVRPVCLPVKEEVVQPPTGYICTTCGWGRLRESKLLELFFDILISQCFCQSFIPVFFIFLKWAMNCQANPYLLFTLKFDRVLAELVFFLQIMCFKSDLLQFQIKERKTSFFSQYSLGVWCNRGLSFCSVQDGKFPGSEGELIFPGSSEQFYQNHQLCIWTLSVPEGNYILLHFSHFDIEPETFCDYDSLSVYSKDNRLVGKFCGGDLPLPILIGSNNIRLKFVSDNKDYGTGFSLTYKALKPGILSDSGCESLAVLFEEGVLQSMHYPEQYSNLADCQWIICAPEGHVIKLTYQSFEVEESEDCSYDAVTVYEDVGKEEEIGLAFNFGILWGPIISMTFSSLLLQCKLKFTSRVTGVAEGTRFSTLKVLACTGSSVPLMETRSHLTTVVCI</sequence>
<comment type="subcellular location">
    <subcellularLocation>
        <location evidence="1">Cytoplasmic vesicle</location>
        <location evidence="1">Secretory vesicle</location>
    </subcellularLocation>
</comment>
<keyword evidence="9" id="KW-1185">Reference proteome</keyword>
<evidence type="ECO:0000256" key="4">
    <source>
        <dbReference type="ARBA" id="ARBA00023329"/>
    </source>
</evidence>
<dbReference type="PROSITE" id="PS50240">
    <property type="entry name" value="TRYPSIN_DOM"/>
    <property type="match status" value="1"/>
</dbReference>
<dbReference type="Ensembl" id="ENSPSTT00000021788.1">
    <property type="protein sequence ID" value="ENSPSTP00000020771.1"/>
    <property type="gene ID" value="ENSPSTG00000015084.1"/>
</dbReference>
<feature type="domain" description="CUB" evidence="6">
    <location>
        <begin position="380"/>
        <end position="452"/>
    </location>
</feature>
<reference evidence="8" key="1">
    <citation type="submission" date="2025-08" db="UniProtKB">
        <authorList>
            <consortium name="Ensembl"/>
        </authorList>
    </citation>
    <scope>IDENTIFICATION</scope>
</reference>
<feature type="domain" description="CUB" evidence="6">
    <location>
        <begin position="250"/>
        <end position="370"/>
    </location>
</feature>
<dbReference type="InterPro" id="IPR001254">
    <property type="entry name" value="Trypsin_dom"/>
</dbReference>
<dbReference type="GO" id="GO:0006508">
    <property type="term" value="P:proteolysis"/>
    <property type="evidence" value="ECO:0007669"/>
    <property type="project" value="InterPro"/>
</dbReference>
<evidence type="ECO:0000256" key="5">
    <source>
        <dbReference type="PROSITE-ProRule" id="PRU00059"/>
    </source>
</evidence>
<dbReference type="PANTHER" id="PTHR24251:SF16">
    <property type="entry name" value="OVOCHYMASE-2"/>
    <property type="match status" value="1"/>
</dbReference>